<evidence type="ECO:0000259" key="6">
    <source>
        <dbReference type="Pfam" id="PF02836"/>
    </source>
</evidence>
<dbReference type="InterPro" id="IPR013783">
    <property type="entry name" value="Ig-like_fold"/>
</dbReference>
<sequence length="621" mass="70179" precursor="true">MKHPTIKNHAIVALAILCLVASVLGPPAVAQDSTSSQSATPTMLTRWGKNVTAENAWTEYPRPQFRREDAWQCLNGHWDYAVTGRDRGSFPDQADGKILVPFCIESTLSGVGRLLQPNETLWYKRTFTHQSADGERTHLHFEAVDYQTTVFVNGQKIGQHIGSSDPFRFDITDAVHEGENEIVVQVIDETAPHQTLGKQTKNPKGIYYTRVSGIWQTVWLEQVPERHIASVKMKPRLHEDTLRVLPTLAGPKIDGERMVIRVHDDGRTIATADSSLSVSLPGAKRWSPDSPHLYDITLQLIDASGNVIDQVESYAAMREFGIQRDADGHLRLTLNGESIFHYGPLDQGWWPDGLLTPPSDEAMCFDVDYLKQAGFNMIRKHIKVEPRRFYSHCDKVGMLVWQDMPSTGGRPEWTRMKPGPDATTWPPEETWDAARRDQFRFELKAMVEKLRNSPSVAMWVPFNERWGQHDTIGVGRFMENLDVRRPINIASGGNFFPVGDVADHHSYPHPDFPLDDARFADYVKVVGEFGGHGLVIQGHQWNPKMRNWGYGGLPKTPQEYKERYQTTLKQLAELRTQGIAAGVYTQTTDVEGEVNGLMTYDREVQKLSADELAQMHRDAGF</sequence>
<dbReference type="GO" id="GO:0004565">
    <property type="term" value="F:beta-galactosidase activity"/>
    <property type="evidence" value="ECO:0007669"/>
    <property type="project" value="UniProtKB-EC"/>
</dbReference>
<name>A0A5C6FNV4_9PLAN</name>
<dbReference type="Proteomes" id="UP000316476">
    <property type="component" value="Unassembled WGS sequence"/>
</dbReference>
<dbReference type="PANTHER" id="PTHR42732:SF2">
    <property type="entry name" value="BETA-MANNOSIDASE"/>
    <property type="match status" value="1"/>
</dbReference>
<feature type="domain" description="Glycoside hydrolase family 2 immunoglobulin-like beta-sandwich" evidence="5">
    <location>
        <begin position="270"/>
        <end position="318"/>
    </location>
</feature>
<dbReference type="SUPFAM" id="SSF51445">
    <property type="entry name" value="(Trans)glycosidases"/>
    <property type="match status" value="1"/>
</dbReference>
<dbReference type="EC" id="3.2.1.23" evidence="8"/>
<dbReference type="OrthoDB" id="9762066at2"/>
<dbReference type="SUPFAM" id="SSF49785">
    <property type="entry name" value="Galactose-binding domain-like"/>
    <property type="match status" value="1"/>
</dbReference>
<protein>
    <submittedName>
        <fullName evidence="8">Beta-galactosidase</fullName>
        <ecNumber evidence="8">3.2.1.23</ecNumber>
    </submittedName>
</protein>
<evidence type="ECO:0000313" key="9">
    <source>
        <dbReference type="Proteomes" id="UP000316476"/>
    </source>
</evidence>
<dbReference type="InterPro" id="IPR017853">
    <property type="entry name" value="GH"/>
</dbReference>
<organism evidence="8 9">
    <name type="scientific">Crateriforma conspicua</name>
    <dbReference type="NCBI Taxonomy" id="2527996"/>
    <lineage>
        <taxon>Bacteria</taxon>
        <taxon>Pseudomonadati</taxon>
        <taxon>Planctomycetota</taxon>
        <taxon>Planctomycetia</taxon>
        <taxon>Planctomycetales</taxon>
        <taxon>Planctomycetaceae</taxon>
        <taxon>Crateriforma</taxon>
    </lineage>
</organism>
<evidence type="ECO:0000259" key="7">
    <source>
        <dbReference type="Pfam" id="PF02837"/>
    </source>
</evidence>
<dbReference type="RefSeq" id="WP_146415616.1">
    <property type="nucleotide sequence ID" value="NZ_SJPZ01000002.1"/>
</dbReference>
<dbReference type="InterPro" id="IPR006102">
    <property type="entry name" value="Ig-like_GH2"/>
</dbReference>
<dbReference type="InterPro" id="IPR051913">
    <property type="entry name" value="GH2_Domain-Containing"/>
</dbReference>
<accession>A0A5C6FNV4</accession>
<dbReference type="GO" id="GO:0005975">
    <property type="term" value="P:carbohydrate metabolic process"/>
    <property type="evidence" value="ECO:0007669"/>
    <property type="project" value="InterPro"/>
</dbReference>
<feature type="domain" description="Glycoside hydrolase family 2 catalytic" evidence="6">
    <location>
        <begin position="361"/>
        <end position="492"/>
    </location>
</feature>
<dbReference type="PANTHER" id="PTHR42732">
    <property type="entry name" value="BETA-GALACTOSIDASE"/>
    <property type="match status" value="1"/>
</dbReference>
<reference evidence="8 9" key="1">
    <citation type="submission" date="2019-02" db="EMBL/GenBank/DDBJ databases">
        <title>Deep-cultivation of Planctomycetes and their phenomic and genomic characterization uncovers novel biology.</title>
        <authorList>
            <person name="Wiegand S."/>
            <person name="Jogler M."/>
            <person name="Boedeker C."/>
            <person name="Pinto D."/>
            <person name="Vollmers J."/>
            <person name="Rivas-Marin E."/>
            <person name="Kohn T."/>
            <person name="Peeters S.H."/>
            <person name="Heuer A."/>
            <person name="Rast P."/>
            <person name="Oberbeckmann S."/>
            <person name="Bunk B."/>
            <person name="Jeske O."/>
            <person name="Meyerdierks A."/>
            <person name="Storesund J.E."/>
            <person name="Kallscheuer N."/>
            <person name="Luecker S."/>
            <person name="Lage O.M."/>
            <person name="Pohl T."/>
            <person name="Merkel B.J."/>
            <person name="Hornburger P."/>
            <person name="Mueller R.-W."/>
            <person name="Bruemmer F."/>
            <person name="Labrenz M."/>
            <person name="Spormann A.M."/>
            <person name="Op Den Camp H."/>
            <person name="Overmann J."/>
            <person name="Amann R."/>
            <person name="Jetten M.S.M."/>
            <person name="Mascher T."/>
            <person name="Medema M.H."/>
            <person name="Devos D.P."/>
            <person name="Kaster A.-K."/>
            <person name="Ovreas L."/>
            <person name="Rohde M."/>
            <person name="Galperin M.Y."/>
            <person name="Jogler C."/>
        </authorList>
    </citation>
    <scope>NUCLEOTIDE SEQUENCE [LARGE SCALE GENOMIC DNA]</scope>
    <source>
        <strain evidence="8 9">V7</strain>
    </source>
</reference>
<comment type="similarity">
    <text evidence="1">Belongs to the glycosyl hydrolase 2 family.</text>
</comment>
<dbReference type="Pfam" id="PF02836">
    <property type="entry name" value="Glyco_hydro_2_C"/>
    <property type="match status" value="1"/>
</dbReference>
<keyword evidence="4" id="KW-0732">Signal</keyword>
<dbReference type="Gene3D" id="2.60.120.260">
    <property type="entry name" value="Galactose-binding domain-like"/>
    <property type="match status" value="1"/>
</dbReference>
<feature type="domain" description="Glycosyl hydrolases family 2 sugar binding" evidence="7">
    <location>
        <begin position="118"/>
        <end position="224"/>
    </location>
</feature>
<dbReference type="SUPFAM" id="SSF49303">
    <property type="entry name" value="beta-Galactosidase/glucuronidase domain"/>
    <property type="match status" value="1"/>
</dbReference>
<feature type="signal peptide" evidence="4">
    <location>
        <begin position="1"/>
        <end position="30"/>
    </location>
</feature>
<dbReference type="Pfam" id="PF00703">
    <property type="entry name" value="Glyco_hydro_2"/>
    <property type="match status" value="1"/>
</dbReference>
<evidence type="ECO:0000313" key="8">
    <source>
        <dbReference type="EMBL" id="TWU62902.1"/>
    </source>
</evidence>
<dbReference type="EMBL" id="SJPZ01000002">
    <property type="protein sequence ID" value="TWU62902.1"/>
    <property type="molecule type" value="Genomic_DNA"/>
</dbReference>
<gene>
    <name evidence="8" type="primary">cbgA_2</name>
    <name evidence="8" type="ORF">V7x_46390</name>
</gene>
<proteinExistence type="inferred from homology"/>
<evidence type="ECO:0000256" key="4">
    <source>
        <dbReference type="SAM" id="SignalP"/>
    </source>
</evidence>
<comment type="caution">
    <text evidence="8">The sequence shown here is derived from an EMBL/GenBank/DDBJ whole genome shotgun (WGS) entry which is preliminary data.</text>
</comment>
<dbReference type="InterPro" id="IPR036156">
    <property type="entry name" value="Beta-gal/glucu_dom_sf"/>
</dbReference>
<dbReference type="AlphaFoldDB" id="A0A5C6FNV4"/>
<dbReference type="InterPro" id="IPR008979">
    <property type="entry name" value="Galactose-bd-like_sf"/>
</dbReference>
<feature type="chain" id="PRO_5022908842" evidence="4">
    <location>
        <begin position="31"/>
        <end position="621"/>
    </location>
</feature>
<dbReference type="Gene3D" id="2.60.40.10">
    <property type="entry name" value="Immunoglobulins"/>
    <property type="match status" value="1"/>
</dbReference>
<evidence type="ECO:0000256" key="1">
    <source>
        <dbReference type="ARBA" id="ARBA00007401"/>
    </source>
</evidence>
<evidence type="ECO:0000256" key="2">
    <source>
        <dbReference type="ARBA" id="ARBA00022801"/>
    </source>
</evidence>
<evidence type="ECO:0000256" key="3">
    <source>
        <dbReference type="ARBA" id="ARBA00023295"/>
    </source>
</evidence>
<dbReference type="InterPro" id="IPR006103">
    <property type="entry name" value="Glyco_hydro_2_cat"/>
</dbReference>
<dbReference type="Gene3D" id="3.20.20.80">
    <property type="entry name" value="Glycosidases"/>
    <property type="match status" value="1"/>
</dbReference>
<dbReference type="InterPro" id="IPR006104">
    <property type="entry name" value="Glyco_hydro_2_N"/>
</dbReference>
<keyword evidence="2 8" id="KW-0378">Hydrolase</keyword>
<dbReference type="Pfam" id="PF02837">
    <property type="entry name" value="Glyco_hydro_2_N"/>
    <property type="match status" value="1"/>
</dbReference>
<evidence type="ECO:0000259" key="5">
    <source>
        <dbReference type="Pfam" id="PF00703"/>
    </source>
</evidence>
<keyword evidence="3 8" id="KW-0326">Glycosidase</keyword>